<dbReference type="Gene3D" id="3.40.710.10">
    <property type="entry name" value="DD-peptidase/beta-lactamase superfamily"/>
    <property type="match status" value="1"/>
</dbReference>
<evidence type="ECO:0000256" key="4">
    <source>
        <dbReference type="ARBA" id="ARBA00012448"/>
    </source>
</evidence>
<dbReference type="SUPFAM" id="SSF56601">
    <property type="entry name" value="beta-lactamase/transpeptidase-like"/>
    <property type="match status" value="1"/>
</dbReference>
<gene>
    <name evidence="17" type="primary">dacF</name>
    <name evidence="17" type="ORF">OSO01_01600</name>
</gene>
<dbReference type="InterPro" id="IPR018044">
    <property type="entry name" value="Peptidase_S11"/>
</dbReference>
<feature type="domain" description="Peptidase S11 D-Ala-D-Ala carboxypeptidase A C-terminal" evidence="16">
    <location>
        <begin position="282"/>
        <end position="373"/>
    </location>
</feature>
<dbReference type="InterPro" id="IPR037167">
    <property type="entry name" value="Peptidase_S11_C_sf"/>
</dbReference>
<evidence type="ECO:0000256" key="15">
    <source>
        <dbReference type="RuleBase" id="RU004016"/>
    </source>
</evidence>
<comment type="caution">
    <text evidence="17">The sequence shown here is derived from an EMBL/GenBank/DDBJ whole genome shotgun (WGS) entry which is preliminary data.</text>
</comment>
<dbReference type="SMART" id="SM00936">
    <property type="entry name" value="PBP5_C"/>
    <property type="match status" value="1"/>
</dbReference>
<dbReference type="OrthoDB" id="9791132at2"/>
<dbReference type="Pfam" id="PF00768">
    <property type="entry name" value="Peptidase_S11"/>
    <property type="match status" value="1"/>
</dbReference>
<feature type="active site" description="Acyl-ester intermediate" evidence="13">
    <location>
        <position position="66"/>
    </location>
</feature>
<dbReference type="GO" id="GO:0006508">
    <property type="term" value="P:proteolysis"/>
    <property type="evidence" value="ECO:0007669"/>
    <property type="project" value="UniProtKB-KW"/>
</dbReference>
<dbReference type="InterPro" id="IPR012907">
    <property type="entry name" value="Peptidase_S11_C"/>
</dbReference>
<evidence type="ECO:0000256" key="6">
    <source>
        <dbReference type="ARBA" id="ARBA00022670"/>
    </source>
</evidence>
<dbReference type="GO" id="GO:0008360">
    <property type="term" value="P:regulation of cell shape"/>
    <property type="evidence" value="ECO:0007669"/>
    <property type="project" value="UniProtKB-KW"/>
</dbReference>
<evidence type="ECO:0000313" key="18">
    <source>
        <dbReference type="Proteomes" id="UP000321558"/>
    </source>
</evidence>
<dbReference type="Pfam" id="PF07943">
    <property type="entry name" value="PBP5_C"/>
    <property type="match status" value="1"/>
</dbReference>
<comment type="similarity">
    <text evidence="3 15">Belongs to the peptidase S11 family.</text>
</comment>
<evidence type="ECO:0000256" key="3">
    <source>
        <dbReference type="ARBA" id="ARBA00007164"/>
    </source>
</evidence>
<dbReference type="EC" id="3.4.16.4" evidence="4"/>
<dbReference type="EMBL" id="BJYM01000001">
    <property type="protein sequence ID" value="GEN85421.1"/>
    <property type="molecule type" value="Genomic_DNA"/>
</dbReference>
<evidence type="ECO:0000256" key="10">
    <source>
        <dbReference type="ARBA" id="ARBA00022984"/>
    </source>
</evidence>
<keyword evidence="7" id="KW-0732">Signal</keyword>
<dbReference type="PRINTS" id="PR00725">
    <property type="entry name" value="DADACBPTASE1"/>
</dbReference>
<proteinExistence type="inferred from homology"/>
<evidence type="ECO:0000313" key="17">
    <source>
        <dbReference type="EMBL" id="GEN85421.1"/>
    </source>
</evidence>
<name>A0A511ZDB8_9BACI</name>
<comment type="function">
    <text evidence="1">Removes C-terminal D-alanyl residues from sugar-peptide cell wall precursors.</text>
</comment>
<keyword evidence="10" id="KW-0573">Peptidoglycan synthesis</keyword>
<evidence type="ECO:0000256" key="9">
    <source>
        <dbReference type="ARBA" id="ARBA00022960"/>
    </source>
</evidence>
<evidence type="ECO:0000256" key="8">
    <source>
        <dbReference type="ARBA" id="ARBA00022801"/>
    </source>
</evidence>
<evidence type="ECO:0000256" key="14">
    <source>
        <dbReference type="PIRSR" id="PIRSR618044-2"/>
    </source>
</evidence>
<dbReference type="SUPFAM" id="SSF69189">
    <property type="entry name" value="Penicillin-binding protein associated domain"/>
    <property type="match status" value="1"/>
</dbReference>
<reference evidence="17 18" key="1">
    <citation type="submission" date="2019-07" db="EMBL/GenBank/DDBJ databases">
        <title>Whole genome shotgun sequence of Oceanobacillus sojae NBRC 105379.</title>
        <authorList>
            <person name="Hosoyama A."/>
            <person name="Uohara A."/>
            <person name="Ohji S."/>
            <person name="Ichikawa N."/>
        </authorList>
    </citation>
    <scope>NUCLEOTIDE SEQUENCE [LARGE SCALE GENOMIC DNA]</scope>
    <source>
        <strain evidence="17 18">NBRC 105379</strain>
    </source>
</reference>
<evidence type="ECO:0000256" key="12">
    <source>
        <dbReference type="ARBA" id="ARBA00034000"/>
    </source>
</evidence>
<dbReference type="STRING" id="582851.GCA_900162665_02391"/>
<dbReference type="GO" id="GO:0009002">
    <property type="term" value="F:serine-type D-Ala-D-Ala carboxypeptidase activity"/>
    <property type="evidence" value="ECO:0007669"/>
    <property type="project" value="UniProtKB-EC"/>
</dbReference>
<dbReference type="RefSeq" id="WP_147207833.1">
    <property type="nucleotide sequence ID" value="NZ_BJYM01000001.1"/>
</dbReference>
<dbReference type="GO" id="GO:0071555">
    <property type="term" value="P:cell wall organization"/>
    <property type="evidence" value="ECO:0007669"/>
    <property type="project" value="UniProtKB-KW"/>
</dbReference>
<dbReference type="Gene3D" id="2.60.410.10">
    <property type="entry name" value="D-Ala-D-Ala carboxypeptidase, C-terminal domain"/>
    <property type="match status" value="1"/>
</dbReference>
<dbReference type="AlphaFoldDB" id="A0A511ZDB8"/>
<dbReference type="Proteomes" id="UP000321558">
    <property type="component" value="Unassembled WGS sequence"/>
</dbReference>
<evidence type="ECO:0000256" key="1">
    <source>
        <dbReference type="ARBA" id="ARBA00003217"/>
    </source>
</evidence>
<dbReference type="InterPro" id="IPR015956">
    <property type="entry name" value="Peniciliin-bd_prot_C_sf"/>
</dbReference>
<keyword evidence="18" id="KW-1185">Reference proteome</keyword>
<dbReference type="PANTHER" id="PTHR21581">
    <property type="entry name" value="D-ALANYL-D-ALANINE CARBOXYPEPTIDASE"/>
    <property type="match status" value="1"/>
</dbReference>
<feature type="binding site" evidence="14">
    <location>
        <position position="232"/>
    </location>
    <ligand>
        <name>substrate</name>
    </ligand>
</feature>
<evidence type="ECO:0000256" key="11">
    <source>
        <dbReference type="ARBA" id="ARBA00023316"/>
    </source>
</evidence>
<feature type="active site" evidence="13">
    <location>
        <position position="126"/>
    </location>
</feature>
<evidence type="ECO:0000259" key="16">
    <source>
        <dbReference type="SMART" id="SM00936"/>
    </source>
</evidence>
<evidence type="ECO:0000256" key="7">
    <source>
        <dbReference type="ARBA" id="ARBA00022729"/>
    </source>
</evidence>
<protein>
    <recommendedName>
        <fullName evidence="4">serine-type D-Ala-D-Ala carboxypeptidase</fullName>
        <ecNumber evidence="4">3.4.16.4</ecNumber>
    </recommendedName>
</protein>
<evidence type="ECO:0000256" key="5">
    <source>
        <dbReference type="ARBA" id="ARBA00022645"/>
    </source>
</evidence>
<keyword evidence="11" id="KW-0961">Cell wall biogenesis/degradation</keyword>
<evidence type="ECO:0000256" key="2">
    <source>
        <dbReference type="ARBA" id="ARBA00004752"/>
    </source>
</evidence>
<keyword evidence="6" id="KW-0645">Protease</keyword>
<dbReference type="UniPathway" id="UPA00219"/>
<comment type="catalytic activity">
    <reaction evidence="12">
        <text>Preferential cleavage: (Ac)2-L-Lys-D-Ala-|-D-Ala. Also transpeptidation of peptidyl-alanyl moieties that are N-acyl substituents of D-alanine.</text>
        <dbReference type="EC" id="3.4.16.4"/>
    </reaction>
</comment>
<dbReference type="InterPro" id="IPR001967">
    <property type="entry name" value="Peptidase_S11_N"/>
</dbReference>
<keyword evidence="8" id="KW-0378">Hydrolase</keyword>
<comment type="pathway">
    <text evidence="2">Cell wall biogenesis; peptidoglycan biosynthesis.</text>
</comment>
<feature type="active site" description="Proton acceptor" evidence="13">
    <location>
        <position position="69"/>
    </location>
</feature>
<keyword evidence="5 17" id="KW-0121">Carboxypeptidase</keyword>
<dbReference type="GO" id="GO:0009252">
    <property type="term" value="P:peptidoglycan biosynthetic process"/>
    <property type="evidence" value="ECO:0007669"/>
    <property type="project" value="UniProtKB-UniPathway"/>
</dbReference>
<evidence type="ECO:0000256" key="13">
    <source>
        <dbReference type="PIRSR" id="PIRSR618044-1"/>
    </source>
</evidence>
<dbReference type="InterPro" id="IPR012338">
    <property type="entry name" value="Beta-lactam/transpept-like"/>
</dbReference>
<keyword evidence="9" id="KW-0133">Cell shape</keyword>
<organism evidence="17 18">
    <name type="scientific">Oceanobacillus sojae</name>
    <dbReference type="NCBI Taxonomy" id="582851"/>
    <lineage>
        <taxon>Bacteria</taxon>
        <taxon>Bacillati</taxon>
        <taxon>Bacillota</taxon>
        <taxon>Bacilli</taxon>
        <taxon>Bacillales</taxon>
        <taxon>Bacillaceae</taxon>
        <taxon>Oceanobacillus</taxon>
    </lineage>
</organism>
<dbReference type="PANTHER" id="PTHR21581:SF6">
    <property type="entry name" value="TRAFFICKING PROTEIN PARTICLE COMPLEX SUBUNIT 12"/>
    <property type="match status" value="1"/>
</dbReference>
<accession>A0A511ZDB8</accession>
<sequence length="392" mass="43692">MKRLIVLMIGLLIGTTFFNYSTVLANEENKEKTSLAEDALSGVLIEQNTGTVLFDKDAHEQLPPASMTKIMTLLLIMEALEKDKISKEDIVVVSEYAASMGGSQVFLEAGEEMSVDDLIKGIAIASGNDASVAMAETIAGTEEEFVSKMNKKAEELGLKDTHFENTTGLPADNHYSSAYDMAVMTRALLQYEDITNYTSIYEDYLRQGEENEFWLVNTNKLIRSYPGADGMKTGYTNEAKYCLTATAKRDDMRVIAVVMGAETPKERNKMVSGLLDYGFQSYHTKQLFAKEETVMELNQIKAKPQSFDIVTKQDVHSLHKKGEEEPAVTTEISIQDDWKFPIKKGTVVGELIVKENDKPLYTTPLIINEDITQASIPELTKRTLQKMVKAAD</sequence>